<dbReference type="InterPro" id="IPR000868">
    <property type="entry name" value="Isochorismatase-like_dom"/>
</dbReference>
<keyword evidence="5" id="KW-1185">Reference proteome</keyword>
<dbReference type="SUPFAM" id="SSF52499">
    <property type="entry name" value="Isochorismatase-like hydrolases"/>
    <property type="match status" value="1"/>
</dbReference>
<feature type="signal peptide" evidence="2">
    <location>
        <begin position="1"/>
        <end position="20"/>
    </location>
</feature>
<dbReference type="GO" id="GO:0016787">
    <property type="term" value="F:hydrolase activity"/>
    <property type="evidence" value="ECO:0007669"/>
    <property type="project" value="UniProtKB-KW"/>
</dbReference>
<evidence type="ECO:0000313" key="4">
    <source>
        <dbReference type="EMBL" id="BDD10519.1"/>
    </source>
</evidence>
<accession>A0AAU9D7J9</accession>
<organism evidence="4 5">
    <name type="scientific">Fulvitalea axinellae</name>
    <dbReference type="NCBI Taxonomy" id="1182444"/>
    <lineage>
        <taxon>Bacteria</taxon>
        <taxon>Pseudomonadati</taxon>
        <taxon>Bacteroidota</taxon>
        <taxon>Cytophagia</taxon>
        <taxon>Cytophagales</taxon>
        <taxon>Persicobacteraceae</taxon>
        <taxon>Fulvitalea</taxon>
    </lineage>
</organism>
<dbReference type="InterPro" id="IPR050272">
    <property type="entry name" value="Isochorismatase-like_hydrls"/>
</dbReference>
<dbReference type="Proteomes" id="UP001348817">
    <property type="component" value="Chromosome"/>
</dbReference>
<evidence type="ECO:0000259" key="3">
    <source>
        <dbReference type="Pfam" id="PF00857"/>
    </source>
</evidence>
<dbReference type="AlphaFoldDB" id="A0AAU9D7J9"/>
<protein>
    <submittedName>
        <fullName evidence="4">Isochorismatase</fullName>
    </submittedName>
</protein>
<dbReference type="Gene3D" id="3.40.50.850">
    <property type="entry name" value="Isochorismatase-like"/>
    <property type="match status" value="1"/>
</dbReference>
<evidence type="ECO:0000256" key="1">
    <source>
        <dbReference type="ARBA" id="ARBA00022801"/>
    </source>
</evidence>
<dbReference type="KEGG" id="fax:FUAX_29510"/>
<sequence length="243" mass="26804">MKKHILSLIAMVFLAGQAFAQLPDPGFTVDEHTAIVITDPQNDFLSPNGVTWGVVGKSVEENNTVENIETLFELGQKADLPVFVSPHYYYAHDHKWEFEGALEALMHKIGMFDRKGPLTTENFEGSGADWLERYKKHINNGKAVVTSPHKVYGPETNDLVLQLRKRGINKVILGGMSANLCTESHLRELVEQGFEVAVVKDATAAAVIPGKIDGYQAALVNFRMIASHVFTTKELEKAIGASK</sequence>
<proteinExistence type="predicted"/>
<keyword evidence="1" id="KW-0378">Hydrolase</keyword>
<dbReference type="InterPro" id="IPR036380">
    <property type="entry name" value="Isochorismatase-like_sf"/>
</dbReference>
<dbReference type="PANTHER" id="PTHR43540:SF16">
    <property type="entry name" value="ISOCHORISMATASE-LIKE DOMAIN-CONTAINING PROTEIN"/>
    <property type="match status" value="1"/>
</dbReference>
<dbReference type="PANTHER" id="PTHR43540">
    <property type="entry name" value="PEROXYUREIDOACRYLATE/UREIDOACRYLATE AMIDOHYDROLASE-RELATED"/>
    <property type="match status" value="1"/>
</dbReference>
<dbReference type="Pfam" id="PF00857">
    <property type="entry name" value="Isochorismatase"/>
    <property type="match status" value="1"/>
</dbReference>
<evidence type="ECO:0000256" key="2">
    <source>
        <dbReference type="SAM" id="SignalP"/>
    </source>
</evidence>
<gene>
    <name evidence="4" type="ORF">FUAX_29510</name>
</gene>
<dbReference type="RefSeq" id="WP_338392068.1">
    <property type="nucleotide sequence ID" value="NZ_AP025314.1"/>
</dbReference>
<name>A0AAU9D7J9_9BACT</name>
<feature type="chain" id="PRO_5043818283" evidence="2">
    <location>
        <begin position="21"/>
        <end position="243"/>
    </location>
</feature>
<evidence type="ECO:0000313" key="5">
    <source>
        <dbReference type="Proteomes" id="UP001348817"/>
    </source>
</evidence>
<reference evidence="4 5" key="1">
    <citation type="submission" date="2021-12" db="EMBL/GenBank/DDBJ databases">
        <title>Genome sequencing of bacteria with rrn-lacking chromosome and rrn-plasmid.</title>
        <authorList>
            <person name="Anda M."/>
            <person name="Iwasaki W."/>
        </authorList>
    </citation>
    <scope>NUCLEOTIDE SEQUENCE [LARGE SCALE GENOMIC DNA]</scope>
    <source>
        <strain evidence="4 5">DSM 100852</strain>
    </source>
</reference>
<feature type="domain" description="Isochorismatase-like" evidence="3">
    <location>
        <begin position="33"/>
        <end position="233"/>
    </location>
</feature>
<dbReference type="EMBL" id="AP025314">
    <property type="protein sequence ID" value="BDD10519.1"/>
    <property type="molecule type" value="Genomic_DNA"/>
</dbReference>
<keyword evidence="2" id="KW-0732">Signal</keyword>